<evidence type="ECO:0000313" key="2">
    <source>
        <dbReference type="EMBL" id="MDO1531921.1"/>
    </source>
</evidence>
<proteinExistence type="predicted"/>
<feature type="transmembrane region" description="Helical" evidence="1">
    <location>
        <begin position="48"/>
        <end position="64"/>
    </location>
</feature>
<evidence type="ECO:0000256" key="1">
    <source>
        <dbReference type="SAM" id="Phobius"/>
    </source>
</evidence>
<reference evidence="2" key="1">
    <citation type="submission" date="2023-06" db="EMBL/GenBank/DDBJ databases">
        <authorList>
            <person name="Jiang Y."/>
            <person name="Liu Q."/>
        </authorList>
    </citation>
    <scope>NUCLEOTIDE SEQUENCE</scope>
    <source>
        <strain evidence="2">CGMCC 1.12090</strain>
    </source>
</reference>
<evidence type="ECO:0008006" key="4">
    <source>
        <dbReference type="Google" id="ProtNLM"/>
    </source>
</evidence>
<gene>
    <name evidence="2" type="ORF">Q2T77_06450</name>
</gene>
<keyword evidence="1" id="KW-0472">Membrane</keyword>
<organism evidence="2 3">
    <name type="scientific">Variovorax ginsengisoli</name>
    <dbReference type="NCBI Taxonomy" id="363844"/>
    <lineage>
        <taxon>Bacteria</taxon>
        <taxon>Pseudomonadati</taxon>
        <taxon>Pseudomonadota</taxon>
        <taxon>Betaproteobacteria</taxon>
        <taxon>Burkholderiales</taxon>
        <taxon>Comamonadaceae</taxon>
        <taxon>Variovorax</taxon>
    </lineage>
</organism>
<name>A0ABT8S3I8_9BURK</name>
<dbReference type="EMBL" id="JAUKVY010000003">
    <property type="protein sequence ID" value="MDO1531921.1"/>
    <property type="molecule type" value="Genomic_DNA"/>
</dbReference>
<evidence type="ECO:0000313" key="3">
    <source>
        <dbReference type="Proteomes" id="UP001169027"/>
    </source>
</evidence>
<dbReference type="Proteomes" id="UP001169027">
    <property type="component" value="Unassembled WGS sequence"/>
</dbReference>
<keyword evidence="1" id="KW-0812">Transmembrane</keyword>
<protein>
    <recommendedName>
        <fullName evidence="4">DUF3618 domain-containing protein</fullName>
    </recommendedName>
</protein>
<keyword evidence="3" id="KW-1185">Reference proteome</keyword>
<accession>A0ABT8S3I8</accession>
<dbReference type="RefSeq" id="WP_301805587.1">
    <property type="nucleotide sequence ID" value="NZ_JAUJZH010000003.1"/>
</dbReference>
<comment type="caution">
    <text evidence="2">The sequence shown here is derived from an EMBL/GenBank/DDBJ whole genome shotgun (WGS) entry which is preliminary data.</text>
</comment>
<keyword evidence="1" id="KW-1133">Transmembrane helix</keyword>
<sequence>MTRSQFAELRTRQIGAAMGALAPRTSRDVCRDACAIERPAPKAGGHRWIVPACIAAVVALFFILKGTS</sequence>